<name>A0A1R2CUA6_9CILI</name>
<dbReference type="InterPro" id="IPR050505">
    <property type="entry name" value="WDR55/POC1"/>
</dbReference>
<gene>
    <name evidence="4" type="ORF">SteCoe_4616</name>
</gene>
<organism evidence="4 5">
    <name type="scientific">Stentor coeruleus</name>
    <dbReference type="NCBI Taxonomy" id="5963"/>
    <lineage>
        <taxon>Eukaryota</taxon>
        <taxon>Sar</taxon>
        <taxon>Alveolata</taxon>
        <taxon>Ciliophora</taxon>
        <taxon>Postciliodesmatophora</taxon>
        <taxon>Heterotrichea</taxon>
        <taxon>Heterotrichida</taxon>
        <taxon>Stentoridae</taxon>
        <taxon>Stentor</taxon>
    </lineage>
</organism>
<evidence type="ECO:0000256" key="3">
    <source>
        <dbReference type="PROSITE-ProRule" id="PRU00221"/>
    </source>
</evidence>
<keyword evidence="2" id="KW-0677">Repeat</keyword>
<evidence type="ECO:0000313" key="4">
    <source>
        <dbReference type="EMBL" id="OMJ92606.1"/>
    </source>
</evidence>
<evidence type="ECO:0000313" key="5">
    <source>
        <dbReference type="Proteomes" id="UP000187209"/>
    </source>
</evidence>
<feature type="repeat" description="WD" evidence="3">
    <location>
        <begin position="612"/>
        <end position="653"/>
    </location>
</feature>
<dbReference type="InterPro" id="IPR001680">
    <property type="entry name" value="WD40_rpt"/>
</dbReference>
<sequence>MSQDVSKINQDSIIISSRSLEGNEKFAESSAKIEDKIDSVEKKFNLYIQGHQYRITHFHLSFDYDYLLSYSMDHYIKIWDIKNNIQVTTHFFHDAQTLCIFPNFKYIIASKDNNFYILKLNIPDKHRKKIQENNKRKFTKSIDLSKTLKENEDYNLLSSIIKKIKLPGIFPLSCFVLSINRKYAVVGCFDRTIRIFNIIKGSQKQIFPGHNIAITTLTVSNDRKYLVSASCDGYLKTWHIENSQQISCALYDKGISAIAIAKDNSCIVAISNKCIYKMTLNLIEIVRKDTDFNLYSIDIALNKNRIILYGGLFVNSNVEEIDLKTLKSVSKWKLELKGKYIRMTNDCNYGIVSYSYGMWFWKITKNKYKVSYNTIVKSLSLIQNDEQLISATKTSIFQFTLKTKKCKKLFTCPKGFTIHSISSDQTLVICQSNNRTSVFNILKNKKIADFNSMNNSYIVISYNNKFLLASNLDYTFWIIDLTTKTIKAFEDIVRASFFAIFHNDEYFVTFYEDTIFLWNIKELKFECKIAENCKYCKCFAITKDDSLLIYGNEGCLSIWDLRGNIYKGNLLGCKGEANVIRLSEDCMFVASGFDNGDIIVWNLQEMKLVYVLKGHKRSVVSIAITQNMSMIYSGSISGLVRVWDLIKKEQIQEIYDFQYEESVKMWRKYPELDDLHEWV</sequence>
<protein>
    <recommendedName>
        <fullName evidence="6">Anaphase-promoting complex subunit 4 WD40 domain-containing protein</fullName>
    </recommendedName>
</protein>
<dbReference type="Proteomes" id="UP000187209">
    <property type="component" value="Unassembled WGS sequence"/>
</dbReference>
<dbReference type="SUPFAM" id="SSF50978">
    <property type="entry name" value="WD40 repeat-like"/>
    <property type="match status" value="2"/>
</dbReference>
<proteinExistence type="predicted"/>
<dbReference type="PROSITE" id="PS50294">
    <property type="entry name" value="WD_REPEATS_REGION"/>
    <property type="match status" value="3"/>
</dbReference>
<dbReference type="EMBL" id="MPUH01000058">
    <property type="protein sequence ID" value="OMJ92606.1"/>
    <property type="molecule type" value="Genomic_DNA"/>
</dbReference>
<feature type="repeat" description="WD" evidence="3">
    <location>
        <begin position="207"/>
        <end position="248"/>
    </location>
</feature>
<dbReference type="Gene3D" id="2.130.10.10">
    <property type="entry name" value="YVTN repeat-like/Quinoprotein amine dehydrogenase"/>
    <property type="match status" value="4"/>
</dbReference>
<dbReference type="SMART" id="SM00320">
    <property type="entry name" value="WD40"/>
    <property type="match status" value="6"/>
</dbReference>
<dbReference type="PANTHER" id="PTHR44019">
    <property type="entry name" value="WD REPEAT-CONTAINING PROTEIN 55"/>
    <property type="match status" value="1"/>
</dbReference>
<accession>A0A1R2CUA6</accession>
<comment type="caution">
    <text evidence="4">The sequence shown here is derived from an EMBL/GenBank/DDBJ whole genome shotgun (WGS) entry which is preliminary data.</text>
</comment>
<keyword evidence="1 3" id="KW-0853">WD repeat</keyword>
<keyword evidence="5" id="KW-1185">Reference proteome</keyword>
<reference evidence="4 5" key="1">
    <citation type="submission" date="2016-11" db="EMBL/GenBank/DDBJ databases">
        <title>The macronuclear genome of Stentor coeruleus: a giant cell with tiny introns.</title>
        <authorList>
            <person name="Slabodnick M."/>
            <person name="Ruby J.G."/>
            <person name="Reiff S.B."/>
            <person name="Swart E.C."/>
            <person name="Gosai S."/>
            <person name="Prabakaran S."/>
            <person name="Witkowska E."/>
            <person name="Larue G.E."/>
            <person name="Fisher S."/>
            <person name="Freeman R.M."/>
            <person name="Gunawardena J."/>
            <person name="Chu W."/>
            <person name="Stover N.A."/>
            <person name="Gregory B.D."/>
            <person name="Nowacki M."/>
            <person name="Derisi J."/>
            <person name="Roy S.W."/>
            <person name="Marshall W.F."/>
            <person name="Sood P."/>
        </authorList>
    </citation>
    <scope>NUCLEOTIDE SEQUENCE [LARGE SCALE GENOMIC DNA]</scope>
    <source>
        <strain evidence="4">WM001</strain>
    </source>
</reference>
<dbReference type="InterPro" id="IPR015943">
    <property type="entry name" value="WD40/YVTN_repeat-like_dom_sf"/>
</dbReference>
<feature type="repeat" description="WD" evidence="3">
    <location>
        <begin position="48"/>
        <end position="89"/>
    </location>
</feature>
<dbReference type="Pfam" id="PF00400">
    <property type="entry name" value="WD40"/>
    <property type="match status" value="3"/>
</dbReference>
<dbReference type="InterPro" id="IPR036322">
    <property type="entry name" value="WD40_repeat_dom_sf"/>
</dbReference>
<dbReference type="AlphaFoldDB" id="A0A1R2CUA6"/>
<evidence type="ECO:0008006" key="6">
    <source>
        <dbReference type="Google" id="ProtNLM"/>
    </source>
</evidence>
<dbReference type="PROSITE" id="PS50082">
    <property type="entry name" value="WD_REPEATS_2"/>
    <property type="match status" value="3"/>
</dbReference>
<dbReference type="PANTHER" id="PTHR44019:SF8">
    <property type="entry name" value="POC1 CENTRIOLAR PROTEIN HOMOLOG"/>
    <property type="match status" value="1"/>
</dbReference>
<dbReference type="OrthoDB" id="7832001at2759"/>
<evidence type="ECO:0000256" key="1">
    <source>
        <dbReference type="ARBA" id="ARBA00022574"/>
    </source>
</evidence>
<evidence type="ECO:0000256" key="2">
    <source>
        <dbReference type="ARBA" id="ARBA00022737"/>
    </source>
</evidence>